<keyword evidence="6" id="KW-0472">Membrane</keyword>
<gene>
    <name evidence="9" type="ORF">ATI53_1002202</name>
</gene>
<evidence type="ECO:0000313" key="9">
    <source>
        <dbReference type="EMBL" id="RAK23022.1"/>
    </source>
</evidence>
<dbReference type="Proteomes" id="UP000249165">
    <property type="component" value="Unassembled WGS sequence"/>
</dbReference>
<keyword evidence="7" id="KW-0998">Cell outer membrane</keyword>
<evidence type="ECO:0000256" key="5">
    <source>
        <dbReference type="ARBA" id="ARBA00022729"/>
    </source>
</evidence>
<keyword evidence="4" id="KW-0812">Transmembrane</keyword>
<accession>A0A327YR59</accession>
<name>A0A327YR59_9RHOB</name>
<comment type="similarity">
    <text evidence="2">Belongs to the OmpP1/FadL family.</text>
</comment>
<keyword evidence="5 8" id="KW-0732">Signal</keyword>
<dbReference type="GO" id="GO:0009279">
    <property type="term" value="C:cell outer membrane"/>
    <property type="evidence" value="ECO:0007669"/>
    <property type="project" value="UniProtKB-SubCell"/>
</dbReference>
<protein>
    <submittedName>
        <fullName evidence="9">Long-subunit fatty acid transport protein</fullName>
    </submittedName>
</protein>
<dbReference type="GO" id="GO:0015483">
    <property type="term" value="F:long-chain fatty acid transporting porin activity"/>
    <property type="evidence" value="ECO:0007669"/>
    <property type="project" value="TreeGrafter"/>
</dbReference>
<feature type="chain" id="PRO_5016367270" evidence="8">
    <location>
        <begin position="21"/>
        <end position="385"/>
    </location>
</feature>
<evidence type="ECO:0000256" key="6">
    <source>
        <dbReference type="ARBA" id="ARBA00023136"/>
    </source>
</evidence>
<comment type="caution">
    <text evidence="9">The sequence shown here is derived from an EMBL/GenBank/DDBJ whole genome shotgun (WGS) entry which is preliminary data.</text>
</comment>
<dbReference type="SUPFAM" id="SSF56935">
    <property type="entry name" value="Porins"/>
    <property type="match status" value="1"/>
</dbReference>
<evidence type="ECO:0000256" key="3">
    <source>
        <dbReference type="ARBA" id="ARBA00022452"/>
    </source>
</evidence>
<dbReference type="Pfam" id="PF03349">
    <property type="entry name" value="Toluene_X"/>
    <property type="match status" value="1"/>
</dbReference>
<evidence type="ECO:0000256" key="2">
    <source>
        <dbReference type="ARBA" id="ARBA00008163"/>
    </source>
</evidence>
<dbReference type="Gene3D" id="2.40.160.60">
    <property type="entry name" value="Outer membrane protein transport protein (OMPP1/FadL/TodX)"/>
    <property type="match status" value="1"/>
</dbReference>
<dbReference type="OrthoDB" id="6679728at2"/>
<dbReference type="EMBL" id="QLMG01000002">
    <property type="protein sequence ID" value="RAK23022.1"/>
    <property type="molecule type" value="Genomic_DNA"/>
</dbReference>
<sequence length="385" mass="41053">MTTSLTGAACLVLTAGAVHAGGIERTTQSALVLFETGNVLEFSLAYADPRLTGRNTSPPFPEQTLDDVARGFALPSFALKYDLTEDWALALIYDRPFGADVAYQDDNAVFGGTTTQASTHALTALARYRFNDTFSAFGGVRLQQADGRIHLQGAAYGAVSGYTVDLDPNVALGYVAGVAYQIPDIALRVVLTYNSAVSHDMEINESGPAIPVDTTGDGVPDTALPLLNGDGSTEVRTPSSWTLDFQTGIMADTLLFGSVRYVRHSEFRVDPKHFETVTNDGLIDLDDTTAWTLGVGRKVTDRVSAALSATYEGPTGRLVSPLAPTTGYTQVRLSGSYAVNERLTVSGGLSHFWLGDGRPQTAQTARADFGDNTGWGVGLKLAYRF</sequence>
<comment type="subcellular location">
    <subcellularLocation>
        <location evidence="1">Cell outer membrane</location>
        <topology evidence="1">Multi-pass membrane protein</topology>
    </subcellularLocation>
</comment>
<keyword evidence="3" id="KW-1134">Transmembrane beta strand</keyword>
<evidence type="ECO:0000256" key="8">
    <source>
        <dbReference type="SAM" id="SignalP"/>
    </source>
</evidence>
<dbReference type="PANTHER" id="PTHR35093">
    <property type="entry name" value="OUTER MEMBRANE PROTEIN NMB0088-RELATED"/>
    <property type="match status" value="1"/>
</dbReference>
<dbReference type="RefSeq" id="WP_009504972.1">
    <property type="nucleotide sequence ID" value="NZ_LIGL01000010.1"/>
</dbReference>
<feature type="signal peptide" evidence="8">
    <location>
        <begin position="1"/>
        <end position="20"/>
    </location>
</feature>
<evidence type="ECO:0000256" key="1">
    <source>
        <dbReference type="ARBA" id="ARBA00004571"/>
    </source>
</evidence>
<evidence type="ECO:0000313" key="10">
    <source>
        <dbReference type="Proteomes" id="UP000249165"/>
    </source>
</evidence>
<evidence type="ECO:0000256" key="4">
    <source>
        <dbReference type="ARBA" id="ARBA00022692"/>
    </source>
</evidence>
<dbReference type="InterPro" id="IPR005017">
    <property type="entry name" value="OMPP1/FadL/TodX"/>
</dbReference>
<proteinExistence type="inferred from homology"/>
<dbReference type="PANTHER" id="PTHR35093:SF8">
    <property type="entry name" value="OUTER MEMBRANE PROTEIN NMB0088-RELATED"/>
    <property type="match status" value="1"/>
</dbReference>
<dbReference type="AlphaFoldDB" id="A0A327YR59"/>
<keyword evidence="10" id="KW-1185">Reference proteome</keyword>
<evidence type="ECO:0000256" key="7">
    <source>
        <dbReference type="ARBA" id="ARBA00023237"/>
    </source>
</evidence>
<organism evidence="9 10">
    <name type="scientific">Salipiger aestuarii</name>
    <dbReference type="NCBI Taxonomy" id="568098"/>
    <lineage>
        <taxon>Bacteria</taxon>
        <taxon>Pseudomonadati</taxon>
        <taxon>Pseudomonadota</taxon>
        <taxon>Alphaproteobacteria</taxon>
        <taxon>Rhodobacterales</taxon>
        <taxon>Roseobacteraceae</taxon>
        <taxon>Salipiger</taxon>
    </lineage>
</organism>
<reference evidence="9 10" key="1">
    <citation type="submission" date="2018-06" db="EMBL/GenBank/DDBJ databases">
        <title>Genomic Encyclopedia of Archaeal and Bacterial Type Strains, Phase II (KMG-II): from individual species to whole genera.</title>
        <authorList>
            <person name="Goeker M."/>
        </authorList>
    </citation>
    <scope>NUCLEOTIDE SEQUENCE [LARGE SCALE GENOMIC DNA]</scope>
    <source>
        <strain evidence="9 10">DSM 22011</strain>
    </source>
</reference>